<feature type="transmembrane region" description="Helical" evidence="6">
    <location>
        <begin position="237"/>
        <end position="262"/>
    </location>
</feature>
<evidence type="ECO:0000256" key="6">
    <source>
        <dbReference type="SAM" id="Phobius"/>
    </source>
</evidence>
<evidence type="ECO:0000256" key="2">
    <source>
        <dbReference type="ARBA" id="ARBA00010992"/>
    </source>
</evidence>
<keyword evidence="9" id="KW-1185">Reference proteome</keyword>
<feature type="transmembrane region" description="Helical" evidence="6">
    <location>
        <begin position="201"/>
        <end position="225"/>
    </location>
</feature>
<evidence type="ECO:0000259" key="7">
    <source>
        <dbReference type="PROSITE" id="PS50850"/>
    </source>
</evidence>
<feature type="transmembrane region" description="Helical" evidence="6">
    <location>
        <begin position="398"/>
        <end position="429"/>
    </location>
</feature>
<dbReference type="PROSITE" id="PS00217">
    <property type="entry name" value="SUGAR_TRANSPORT_2"/>
    <property type="match status" value="1"/>
</dbReference>
<name>A0ABP0D1P6_9PEZI</name>
<evidence type="ECO:0000313" key="9">
    <source>
        <dbReference type="Proteomes" id="UP001642406"/>
    </source>
</evidence>
<comment type="similarity">
    <text evidence="2">Belongs to the major facilitator superfamily. Sugar transporter (TC 2.A.1.1) family.</text>
</comment>
<accession>A0ABP0D1P6</accession>
<keyword evidence="4 6" id="KW-1133">Transmembrane helix</keyword>
<dbReference type="Pfam" id="PF00083">
    <property type="entry name" value="Sugar_tr"/>
    <property type="match status" value="1"/>
</dbReference>
<comment type="caution">
    <text evidence="8">The sequence shown here is derived from an EMBL/GenBank/DDBJ whole genome shotgun (WGS) entry which is preliminary data.</text>
</comment>
<evidence type="ECO:0000256" key="1">
    <source>
        <dbReference type="ARBA" id="ARBA00004141"/>
    </source>
</evidence>
<evidence type="ECO:0000313" key="8">
    <source>
        <dbReference type="EMBL" id="CAK7237963.1"/>
    </source>
</evidence>
<dbReference type="EMBL" id="CAWUHC010000233">
    <property type="protein sequence ID" value="CAK7237963.1"/>
    <property type="molecule type" value="Genomic_DNA"/>
</dbReference>
<feature type="transmembrane region" description="Helical" evidence="6">
    <location>
        <begin position="165"/>
        <end position="189"/>
    </location>
</feature>
<dbReference type="InterPro" id="IPR005829">
    <property type="entry name" value="Sugar_transporter_CS"/>
</dbReference>
<evidence type="ECO:0000256" key="4">
    <source>
        <dbReference type="ARBA" id="ARBA00022989"/>
    </source>
</evidence>
<reference evidence="8 9" key="1">
    <citation type="submission" date="2024-01" db="EMBL/GenBank/DDBJ databases">
        <authorList>
            <person name="Allen C."/>
            <person name="Tagirdzhanova G."/>
        </authorList>
    </citation>
    <scope>NUCLEOTIDE SEQUENCE [LARGE SCALE GENOMIC DNA]</scope>
</reference>
<keyword evidence="5 6" id="KW-0472">Membrane</keyword>
<feature type="transmembrane region" description="Helical" evidence="6">
    <location>
        <begin position="60"/>
        <end position="84"/>
    </location>
</feature>
<feature type="transmembrane region" description="Helical" evidence="6">
    <location>
        <begin position="326"/>
        <end position="350"/>
    </location>
</feature>
<feature type="domain" description="Major facilitator superfamily (MFS) profile" evidence="7">
    <location>
        <begin position="62"/>
        <end position="431"/>
    </location>
</feature>
<gene>
    <name evidence="8" type="ORF">SBRCBS47491_010223</name>
</gene>
<protein>
    <recommendedName>
        <fullName evidence="7">Major facilitator superfamily (MFS) profile domain-containing protein</fullName>
    </recommendedName>
</protein>
<evidence type="ECO:0000256" key="5">
    <source>
        <dbReference type="ARBA" id="ARBA00023136"/>
    </source>
</evidence>
<dbReference type="PANTHER" id="PTHR48022:SF15">
    <property type="entry name" value="ALPHA-GLUCOSIDE TRANSPORTER, PUTATIVE (AFU_ORTHOLOGUE AFUA_5G00500)-RELATED"/>
    <property type="match status" value="1"/>
</dbReference>
<dbReference type="InterPro" id="IPR036259">
    <property type="entry name" value="MFS_trans_sf"/>
</dbReference>
<keyword evidence="3 6" id="KW-0812">Transmembrane</keyword>
<dbReference type="InterPro" id="IPR020846">
    <property type="entry name" value="MFS_dom"/>
</dbReference>
<dbReference type="Gene3D" id="1.20.1250.20">
    <property type="entry name" value="MFS general substrate transporter like domains"/>
    <property type="match status" value="1"/>
</dbReference>
<feature type="transmembrane region" description="Helical" evidence="6">
    <location>
        <begin position="104"/>
        <end position="128"/>
    </location>
</feature>
<feature type="transmembrane region" description="Helical" evidence="6">
    <location>
        <begin position="362"/>
        <end position="386"/>
    </location>
</feature>
<organism evidence="8 9">
    <name type="scientific">Sporothrix bragantina</name>
    <dbReference type="NCBI Taxonomy" id="671064"/>
    <lineage>
        <taxon>Eukaryota</taxon>
        <taxon>Fungi</taxon>
        <taxon>Dikarya</taxon>
        <taxon>Ascomycota</taxon>
        <taxon>Pezizomycotina</taxon>
        <taxon>Sordariomycetes</taxon>
        <taxon>Sordariomycetidae</taxon>
        <taxon>Ophiostomatales</taxon>
        <taxon>Ophiostomataceae</taxon>
        <taxon>Sporothrix</taxon>
    </lineage>
</organism>
<dbReference type="InterPro" id="IPR050360">
    <property type="entry name" value="MFS_Sugar_Transporters"/>
</dbReference>
<proteinExistence type="inferred from homology"/>
<evidence type="ECO:0000256" key="3">
    <source>
        <dbReference type="ARBA" id="ARBA00022692"/>
    </source>
</evidence>
<dbReference type="SUPFAM" id="SSF103473">
    <property type="entry name" value="MFS general substrate transporter"/>
    <property type="match status" value="1"/>
</dbReference>
<dbReference type="PROSITE" id="PS50850">
    <property type="entry name" value="MFS"/>
    <property type="match status" value="1"/>
</dbReference>
<dbReference type="Proteomes" id="UP001642406">
    <property type="component" value="Unassembled WGS sequence"/>
</dbReference>
<sequence>MADSEKAIPVTVDSAIGGITKAKDQWAEDFSSRAHLAAQFTVWERGLTAWQAAKIYWRTVLWVLYAELAVFGYGIDGVIAGYLTGIPKFTETYGTSYSEGTVTYIIPATWLSIWSGVTQITAIVGALATGYLADRIGRKYTNLIFCVISIGAVGAQYASTRNGSMAVLTAGKAINGFSIGSWIVIAPLYASEVSPLPLRGIMTSATNFVMFCGLLLFNGIMYVLAPMDTDLSYKVPIALQWIMPVIITSTIVFFPESPVWLIRFGKKEKALTEIKKLYGEFSGIDLDGLVAQIEEDIEQEKRESHEATDSRGYLEVFKREHRTRTLIAVMAFTFVQASGSIFVLGYQSYFYQLIGYSARRSFLVTMLVNAVMFIATAASWWGITVIGRRTLYVWGELITAICLFAIGGASVAATVAAYKAVVAFVFVWVRL</sequence>
<feature type="transmembrane region" description="Helical" evidence="6">
    <location>
        <begin position="140"/>
        <end position="159"/>
    </location>
</feature>
<comment type="subcellular location">
    <subcellularLocation>
        <location evidence="1">Membrane</location>
        <topology evidence="1">Multi-pass membrane protein</topology>
    </subcellularLocation>
</comment>
<dbReference type="InterPro" id="IPR005828">
    <property type="entry name" value="MFS_sugar_transport-like"/>
</dbReference>
<dbReference type="PANTHER" id="PTHR48022">
    <property type="entry name" value="PLASTIDIC GLUCOSE TRANSPORTER 4"/>
    <property type="match status" value="1"/>
</dbReference>